<evidence type="ECO:0000313" key="1">
    <source>
        <dbReference type="EMBL" id="PIA99196.1"/>
    </source>
</evidence>
<gene>
    <name evidence="1" type="ORF">CB0940_03698</name>
    <name evidence="2" type="ORF">RHO25_005500</name>
</gene>
<dbReference type="EMBL" id="CP134186">
    <property type="protein sequence ID" value="WPB00880.1"/>
    <property type="molecule type" value="Genomic_DNA"/>
</dbReference>
<protein>
    <submittedName>
        <fullName evidence="1">Uncharacterized protein</fullName>
    </submittedName>
</protein>
<dbReference type="SUPFAM" id="SSF81383">
    <property type="entry name" value="F-box domain"/>
    <property type="match status" value="1"/>
</dbReference>
<sequence>MAASPDKPPSADKPPTMPSAFLIPELLENIIMHLPLRDILLCQRVGTQFRNLVQGSSTIKKTLFLEPATSDMAELCFGVPSNFRNTIVKHVRIEHWKTSTKGEIVWPLLNPFLVSQFETEKRAWKFAALDVLASPPFDAEVRPLMKLDSSFFDSHESRAADTEDSGASTAPQLTAKSLPPMLITHPPSRSLTAWERPDNIVEDTADEYSRVGVRFDALLKAASTERTAVERIFLPRGTDLAGAYHWRVLPESALDRVTGWEMLAVLNKTDPKDMREEIDRIIKALKKWDYVVDGKSDADGQTETFAWEVEDVEQDSLFETVTVGSGPW</sequence>
<evidence type="ECO:0000313" key="2">
    <source>
        <dbReference type="EMBL" id="WPB00880.1"/>
    </source>
</evidence>
<dbReference type="AlphaFoldDB" id="A0A2G5I302"/>
<name>A0A2G5I302_CERBT</name>
<reference evidence="2 4" key="2">
    <citation type="submission" date="2023-09" db="EMBL/GenBank/DDBJ databases">
        <title>Complete-Gapless Cercospora beticola genome.</title>
        <authorList>
            <person name="Wyatt N.A."/>
            <person name="Spanner R.E."/>
            <person name="Bolton M.D."/>
        </authorList>
    </citation>
    <scope>NUCLEOTIDE SEQUENCE [LARGE SCALE GENOMIC DNA]</scope>
    <source>
        <strain evidence="2">Cb09-40</strain>
    </source>
</reference>
<evidence type="ECO:0000313" key="3">
    <source>
        <dbReference type="Proteomes" id="UP000230605"/>
    </source>
</evidence>
<dbReference type="Proteomes" id="UP001302367">
    <property type="component" value="Chromosome 3"/>
</dbReference>
<dbReference type="Proteomes" id="UP000230605">
    <property type="component" value="Chromosome 3"/>
</dbReference>
<organism evidence="1 3">
    <name type="scientific">Cercospora beticola</name>
    <name type="common">Sugarbeet leaf spot fungus</name>
    <dbReference type="NCBI Taxonomy" id="122368"/>
    <lineage>
        <taxon>Eukaryota</taxon>
        <taxon>Fungi</taxon>
        <taxon>Dikarya</taxon>
        <taxon>Ascomycota</taxon>
        <taxon>Pezizomycotina</taxon>
        <taxon>Dothideomycetes</taxon>
        <taxon>Dothideomycetidae</taxon>
        <taxon>Mycosphaerellales</taxon>
        <taxon>Mycosphaerellaceae</taxon>
        <taxon>Cercospora</taxon>
    </lineage>
</organism>
<dbReference type="OrthoDB" id="3642267at2759"/>
<accession>A0A2G5I302</accession>
<reference evidence="1 3" key="1">
    <citation type="submission" date="2015-10" db="EMBL/GenBank/DDBJ databases">
        <title>The cercosporin biosynthetic gene cluster was horizontally transferred to several fungal lineages and shown to be expanded in Cercospora beticola based on microsynteny with recipient genomes.</title>
        <authorList>
            <person name="De Jonge R."/>
            <person name="Ebert M.K."/>
            <person name="Suttle J.C."/>
            <person name="Jurick Ii W.M."/>
            <person name="Secor G.A."/>
            <person name="Thomma B.P."/>
            <person name="Van De Peer Y."/>
            <person name="Bolton M.D."/>
        </authorList>
    </citation>
    <scope>NUCLEOTIDE SEQUENCE [LARGE SCALE GENOMIC DNA]</scope>
    <source>
        <strain evidence="1 3">09-40</strain>
    </source>
</reference>
<proteinExistence type="predicted"/>
<dbReference type="InterPro" id="IPR036047">
    <property type="entry name" value="F-box-like_dom_sf"/>
</dbReference>
<keyword evidence="4" id="KW-1185">Reference proteome</keyword>
<evidence type="ECO:0000313" key="4">
    <source>
        <dbReference type="Proteomes" id="UP001302367"/>
    </source>
</evidence>
<dbReference type="EMBL" id="LKMD01000101">
    <property type="protein sequence ID" value="PIA99196.1"/>
    <property type="molecule type" value="Genomic_DNA"/>
</dbReference>